<organism evidence="2 3">
    <name type="scientific">Tripterygium wilfordii</name>
    <name type="common">Thunder God vine</name>
    <dbReference type="NCBI Taxonomy" id="458696"/>
    <lineage>
        <taxon>Eukaryota</taxon>
        <taxon>Viridiplantae</taxon>
        <taxon>Streptophyta</taxon>
        <taxon>Embryophyta</taxon>
        <taxon>Tracheophyta</taxon>
        <taxon>Spermatophyta</taxon>
        <taxon>Magnoliopsida</taxon>
        <taxon>eudicotyledons</taxon>
        <taxon>Gunneridae</taxon>
        <taxon>Pentapetalae</taxon>
        <taxon>rosids</taxon>
        <taxon>fabids</taxon>
        <taxon>Celastrales</taxon>
        <taxon>Celastraceae</taxon>
        <taxon>Tripterygium</taxon>
    </lineage>
</organism>
<keyword evidence="2" id="KW-0808">Transferase</keyword>
<proteinExistence type="predicted"/>
<dbReference type="AlphaFoldDB" id="A0A7J7DFY3"/>
<keyword evidence="3" id="KW-1185">Reference proteome</keyword>
<evidence type="ECO:0000256" key="1">
    <source>
        <dbReference type="SAM" id="Phobius"/>
    </source>
</evidence>
<dbReference type="PANTHER" id="PTHR46699">
    <property type="entry name" value="SERINE/THREONINE-PROTEIN KINASE STN8, CHLOROPLASTIC-RELATED"/>
    <property type="match status" value="1"/>
</dbReference>
<dbReference type="InParanoid" id="A0A7J7DFY3"/>
<keyword evidence="1" id="KW-0472">Membrane</keyword>
<sequence length="182" mass="20092">MECGHIIHISTLPKSNGLTLTTPGVLLAVGALSYLWVGVAPGFFDMFVLALVIERLFRPTYIKLGDGAFGVVYRVSLAKKLSSKFEGEEDTLADWIQCKEFPFINVDMHSAPEQYIISTQTPSAPSAPQLQWATAISPVLWQKRAPVKEPTSKRPPYDIFIVKTEKTRHSQNFLGGAELSVA</sequence>
<dbReference type="EMBL" id="JAAARO010000007">
    <property type="protein sequence ID" value="KAF5745295.1"/>
    <property type="molecule type" value="Genomic_DNA"/>
</dbReference>
<gene>
    <name evidence="2" type="ORF">HS088_TW07G00878</name>
</gene>
<keyword evidence="1" id="KW-1133">Transmembrane helix</keyword>
<reference evidence="2 3" key="1">
    <citation type="journal article" date="2020" name="Nat. Commun.">
        <title>Genome of Tripterygium wilfordii and identification of cytochrome P450 involved in triptolide biosynthesis.</title>
        <authorList>
            <person name="Tu L."/>
            <person name="Su P."/>
            <person name="Zhang Z."/>
            <person name="Gao L."/>
            <person name="Wang J."/>
            <person name="Hu T."/>
            <person name="Zhou J."/>
            <person name="Zhang Y."/>
            <person name="Zhao Y."/>
            <person name="Liu Y."/>
            <person name="Song Y."/>
            <person name="Tong Y."/>
            <person name="Lu Y."/>
            <person name="Yang J."/>
            <person name="Xu C."/>
            <person name="Jia M."/>
            <person name="Peters R.J."/>
            <person name="Huang L."/>
            <person name="Gao W."/>
        </authorList>
    </citation>
    <scope>NUCLEOTIDE SEQUENCE [LARGE SCALE GENOMIC DNA]</scope>
    <source>
        <strain evidence="3">cv. XIE 37</strain>
        <tissue evidence="2">Leaf</tissue>
    </source>
</reference>
<evidence type="ECO:0000313" key="3">
    <source>
        <dbReference type="Proteomes" id="UP000593562"/>
    </source>
</evidence>
<keyword evidence="1" id="KW-0812">Transmembrane</keyword>
<comment type="caution">
    <text evidence="2">The sequence shown here is derived from an EMBL/GenBank/DDBJ whole genome shotgun (WGS) entry which is preliminary data.</text>
</comment>
<protein>
    <submittedName>
        <fullName evidence="2">Serine/threonine-protein kinase STN7 chloroplastic-like isoform X2</fullName>
    </submittedName>
</protein>
<dbReference type="PANTHER" id="PTHR46699:SF4">
    <property type="entry name" value="SERINE_THREONINE-PROTEIN KINASE STN7, CHLOROPLASTIC"/>
    <property type="match status" value="1"/>
</dbReference>
<accession>A0A7J7DFY3</accession>
<dbReference type="GO" id="GO:0016301">
    <property type="term" value="F:kinase activity"/>
    <property type="evidence" value="ECO:0007669"/>
    <property type="project" value="UniProtKB-KW"/>
</dbReference>
<evidence type="ECO:0000313" key="2">
    <source>
        <dbReference type="EMBL" id="KAF5745295.1"/>
    </source>
</evidence>
<keyword evidence="2" id="KW-0418">Kinase</keyword>
<dbReference type="Proteomes" id="UP000593562">
    <property type="component" value="Unassembled WGS sequence"/>
</dbReference>
<feature type="transmembrane region" description="Helical" evidence="1">
    <location>
        <begin position="25"/>
        <end position="53"/>
    </location>
</feature>
<name>A0A7J7DFY3_TRIWF</name>